<dbReference type="FunFam" id="1.20.200.10:FF:000001">
    <property type="entry name" value="Fumarate hydratase, mitochondrial"/>
    <property type="match status" value="1"/>
</dbReference>
<feature type="active site" description="Proton donor/acceptor" evidence="6">
    <location>
        <position position="184"/>
    </location>
</feature>
<dbReference type="PRINTS" id="PR00149">
    <property type="entry name" value="FUMRATELYASE"/>
</dbReference>
<evidence type="ECO:0000256" key="5">
    <source>
        <dbReference type="ARBA" id="ARBA00023239"/>
    </source>
</evidence>
<reference evidence="9 10" key="1">
    <citation type="submission" date="2019-11" db="EMBL/GenBank/DDBJ databases">
        <authorList>
            <person name="Cao P."/>
        </authorList>
    </citation>
    <scope>NUCLEOTIDE SEQUENCE [LARGE SCALE GENOMIC DNA]</scope>
    <source>
        <strain evidence="9 10">NEAU-AAG5</strain>
    </source>
</reference>
<dbReference type="EC" id="4.2.1.2" evidence="6"/>
<evidence type="ECO:0000259" key="7">
    <source>
        <dbReference type="Pfam" id="PF00206"/>
    </source>
</evidence>
<keyword evidence="4 6" id="KW-0816">Tricarboxylic acid cycle</keyword>
<dbReference type="HAMAP" id="MF_00743">
    <property type="entry name" value="FumaraseC"/>
    <property type="match status" value="1"/>
</dbReference>
<dbReference type="PRINTS" id="PR00145">
    <property type="entry name" value="ARGSUCLYASE"/>
</dbReference>
<proteinExistence type="inferred from homology"/>
<evidence type="ECO:0000256" key="6">
    <source>
        <dbReference type="HAMAP-Rule" id="MF_00743"/>
    </source>
</evidence>
<dbReference type="Gene3D" id="1.20.200.10">
    <property type="entry name" value="Fumarase/aspartase (Central domain)"/>
    <property type="match status" value="1"/>
</dbReference>
<dbReference type="GO" id="GO:0004333">
    <property type="term" value="F:fumarate hydratase activity"/>
    <property type="evidence" value="ECO:0007669"/>
    <property type="project" value="UniProtKB-UniRule"/>
</dbReference>
<feature type="site" description="Important for catalytic activity" evidence="6">
    <location>
        <position position="327"/>
    </location>
</feature>
<dbReference type="PANTHER" id="PTHR11444:SF22">
    <property type="entry name" value="FUMARATE HYDRATASE CLASS II"/>
    <property type="match status" value="1"/>
</dbReference>
<dbReference type="PROSITE" id="PS00163">
    <property type="entry name" value="FUMARATE_LYASES"/>
    <property type="match status" value="1"/>
</dbReference>
<dbReference type="InterPro" id="IPR008948">
    <property type="entry name" value="L-Aspartase-like"/>
</dbReference>
<evidence type="ECO:0000256" key="2">
    <source>
        <dbReference type="ARBA" id="ARBA00009084"/>
    </source>
</evidence>
<dbReference type="Pfam" id="PF00206">
    <property type="entry name" value="Lyase_1"/>
    <property type="match status" value="1"/>
</dbReference>
<feature type="binding site" evidence="6">
    <location>
        <position position="183"/>
    </location>
    <ligand>
        <name>substrate</name>
    </ligand>
</feature>
<gene>
    <name evidence="6" type="primary">fumC</name>
    <name evidence="9" type="ORF">GNZ18_25405</name>
</gene>
<dbReference type="InterPro" id="IPR000362">
    <property type="entry name" value="Fumarate_lyase_fam"/>
</dbReference>
<dbReference type="PANTHER" id="PTHR11444">
    <property type="entry name" value="ASPARTATEAMMONIA/ARGININOSUCCINATE/ADENYLOSUCCINATE LYASE"/>
    <property type="match status" value="1"/>
</dbReference>
<keyword evidence="5 6" id="KW-0456">Lyase</keyword>
<evidence type="ECO:0000256" key="1">
    <source>
        <dbReference type="ARBA" id="ARBA00001494"/>
    </source>
</evidence>
<accession>A0A7K1L654</accession>
<dbReference type="GO" id="GO:0006106">
    <property type="term" value="P:fumarate metabolic process"/>
    <property type="evidence" value="ECO:0007669"/>
    <property type="project" value="InterPro"/>
</dbReference>
<feature type="binding site" evidence="6">
    <location>
        <begin position="100"/>
        <end position="102"/>
    </location>
    <ligand>
        <name>substrate</name>
    </ligand>
</feature>
<protein>
    <recommendedName>
        <fullName evidence="6">Fumarate hydratase class II</fullName>
        <shortName evidence="6">Fumarase C</shortName>
        <ecNumber evidence="6">4.2.1.2</ecNumber>
    </recommendedName>
    <alternativeName>
        <fullName evidence="6">Aerobic fumarase</fullName>
    </alternativeName>
    <alternativeName>
        <fullName evidence="6">Iron-independent fumarase</fullName>
    </alternativeName>
</protein>
<dbReference type="Pfam" id="PF10415">
    <property type="entry name" value="FumaraseC_C"/>
    <property type="match status" value="1"/>
</dbReference>
<organism evidence="9 10">
    <name type="scientific">Actinomadura litoris</name>
    <dbReference type="NCBI Taxonomy" id="2678616"/>
    <lineage>
        <taxon>Bacteria</taxon>
        <taxon>Bacillati</taxon>
        <taxon>Actinomycetota</taxon>
        <taxon>Actinomycetes</taxon>
        <taxon>Streptosporangiales</taxon>
        <taxon>Thermomonosporaceae</taxon>
        <taxon>Actinomadura</taxon>
    </lineage>
</organism>
<dbReference type="Gene3D" id="1.10.40.30">
    <property type="entry name" value="Fumarase/aspartase (C-terminal domain)"/>
    <property type="match status" value="1"/>
</dbReference>
<name>A0A7K1L654_9ACTN</name>
<comment type="similarity">
    <text evidence="2 6">Belongs to the class-II fumarase/aspartase family. Fumarase subfamily.</text>
</comment>
<feature type="binding site" evidence="6">
    <location>
        <position position="315"/>
    </location>
    <ligand>
        <name>substrate</name>
    </ligand>
</feature>
<dbReference type="FunFam" id="1.10.40.30:FF:000002">
    <property type="entry name" value="Fumarate hydratase class II"/>
    <property type="match status" value="1"/>
</dbReference>
<dbReference type="GO" id="GO:0005737">
    <property type="term" value="C:cytoplasm"/>
    <property type="evidence" value="ECO:0007669"/>
    <property type="project" value="UniProtKB-SubCell"/>
</dbReference>
<comment type="subcellular location">
    <subcellularLocation>
        <location evidence="6">Cytoplasm</location>
    </subcellularLocation>
</comment>
<dbReference type="Gene3D" id="1.10.275.10">
    <property type="entry name" value="Fumarase/aspartase (N-terminal domain)"/>
    <property type="match status" value="1"/>
</dbReference>
<feature type="binding site" description="in site B" evidence="6">
    <location>
        <begin position="125"/>
        <end position="128"/>
    </location>
    <ligand>
        <name>substrate</name>
    </ligand>
</feature>
<dbReference type="InterPro" id="IPR022761">
    <property type="entry name" value="Fumarate_lyase_N"/>
</dbReference>
<keyword evidence="3 6" id="KW-0963">Cytoplasm</keyword>
<dbReference type="InterPro" id="IPR005677">
    <property type="entry name" value="Fum_hydII"/>
</dbReference>
<comment type="caution">
    <text evidence="9">The sequence shown here is derived from an EMBL/GenBank/DDBJ whole genome shotgun (WGS) entry which is preliminary data.</text>
</comment>
<comment type="miscellaneous">
    <text evidence="6">There are 2 substrate-binding sites: the catalytic A site, and the non-catalytic B site that may play a role in the transfer of substrate or product between the active site and the solvent. Alternatively, the B site may bind allosteric effectors.</text>
</comment>
<dbReference type="GO" id="GO:0008797">
    <property type="term" value="F:aspartate ammonia-lyase activity"/>
    <property type="evidence" value="ECO:0007669"/>
    <property type="project" value="UniProtKB-EC"/>
</dbReference>
<comment type="pathway">
    <text evidence="6">Carbohydrate metabolism; tricarboxylic acid cycle; (S)-malate from fumarate: step 1/1.</text>
</comment>
<dbReference type="EMBL" id="WOFH01000009">
    <property type="protein sequence ID" value="MUN39907.1"/>
    <property type="molecule type" value="Genomic_DNA"/>
</dbReference>
<comment type="catalytic activity">
    <reaction evidence="6">
        <text>(S)-malate = fumarate + H2O</text>
        <dbReference type="Rhea" id="RHEA:12460"/>
        <dbReference type="ChEBI" id="CHEBI:15377"/>
        <dbReference type="ChEBI" id="CHEBI:15589"/>
        <dbReference type="ChEBI" id="CHEBI:29806"/>
        <dbReference type="EC" id="4.2.1.2"/>
    </reaction>
</comment>
<feature type="domain" description="Fumarase C C-terminal" evidence="8">
    <location>
        <begin position="404"/>
        <end position="462"/>
    </location>
</feature>
<comment type="subunit">
    <text evidence="6">Homotetramer.</text>
</comment>
<dbReference type="AlphaFoldDB" id="A0A7K1L654"/>
<comment type="function">
    <text evidence="6">Involved in the TCA cycle. Catalyzes the stereospecific interconversion of fumarate to L-malate.</text>
</comment>
<evidence type="ECO:0000313" key="10">
    <source>
        <dbReference type="Proteomes" id="UP000432015"/>
    </source>
</evidence>
<comment type="catalytic activity">
    <reaction evidence="1">
        <text>L-aspartate = fumarate + NH4(+)</text>
        <dbReference type="Rhea" id="RHEA:16601"/>
        <dbReference type="ChEBI" id="CHEBI:28938"/>
        <dbReference type="ChEBI" id="CHEBI:29806"/>
        <dbReference type="ChEBI" id="CHEBI:29991"/>
        <dbReference type="EC" id="4.3.1.1"/>
    </reaction>
</comment>
<dbReference type="UniPathway" id="UPA00223">
    <property type="reaction ID" value="UER01007"/>
</dbReference>
<dbReference type="CDD" id="cd01362">
    <property type="entry name" value="Fumarase_classII"/>
    <property type="match status" value="1"/>
</dbReference>
<dbReference type="GO" id="GO:0006099">
    <property type="term" value="P:tricarboxylic acid cycle"/>
    <property type="evidence" value="ECO:0007669"/>
    <property type="project" value="UniProtKB-UniRule"/>
</dbReference>
<evidence type="ECO:0000256" key="3">
    <source>
        <dbReference type="ARBA" id="ARBA00022490"/>
    </source>
</evidence>
<evidence type="ECO:0000313" key="9">
    <source>
        <dbReference type="EMBL" id="MUN39907.1"/>
    </source>
</evidence>
<dbReference type="InterPro" id="IPR024083">
    <property type="entry name" value="Fumarase/histidase_N"/>
</dbReference>
<dbReference type="InterPro" id="IPR020557">
    <property type="entry name" value="Fumarate_lyase_CS"/>
</dbReference>
<dbReference type="SUPFAM" id="SSF48557">
    <property type="entry name" value="L-aspartase-like"/>
    <property type="match status" value="1"/>
</dbReference>
<keyword evidence="10" id="KW-1185">Reference proteome</keyword>
<feature type="domain" description="Fumarate lyase N-terminal" evidence="7">
    <location>
        <begin position="14"/>
        <end position="338"/>
    </location>
</feature>
<dbReference type="RefSeq" id="WP_156219041.1">
    <property type="nucleotide sequence ID" value="NZ_WOFH01000009.1"/>
</dbReference>
<evidence type="ECO:0000259" key="8">
    <source>
        <dbReference type="Pfam" id="PF10415"/>
    </source>
</evidence>
<dbReference type="FunFam" id="1.10.275.10:FF:000001">
    <property type="entry name" value="Fumarate hydratase, mitochondrial"/>
    <property type="match status" value="1"/>
</dbReference>
<dbReference type="NCBIfam" id="NF008909">
    <property type="entry name" value="PRK12273.1"/>
    <property type="match status" value="1"/>
</dbReference>
<dbReference type="InterPro" id="IPR018951">
    <property type="entry name" value="Fumarase_C_C"/>
</dbReference>
<feature type="binding site" evidence="6">
    <location>
        <begin position="320"/>
        <end position="322"/>
    </location>
    <ligand>
        <name>substrate</name>
    </ligand>
</feature>
<feature type="binding site" evidence="6">
    <location>
        <begin position="135"/>
        <end position="137"/>
    </location>
    <ligand>
        <name>substrate</name>
    </ligand>
</feature>
<evidence type="ECO:0000256" key="4">
    <source>
        <dbReference type="ARBA" id="ARBA00022532"/>
    </source>
</evidence>
<dbReference type="Proteomes" id="UP000432015">
    <property type="component" value="Unassembled WGS sequence"/>
</dbReference>
<feature type="active site" evidence="6">
    <location>
        <position position="314"/>
    </location>
</feature>
<sequence>MTEQEFRVEHDSMGEVRVPAAAKWRAQTQRAVENFPISGRTLEPAHIAALGQIKAAAAAVNAELGVLDADVAEAIREAALEVAAGRWDDQFPIDVFQTGSGTSSNMNANEVVATLAQERLGRPVHPNDHVNASQSSNDVFPSSIHVAATGAVLNDLVPALAHLEAALARKAEEFATVVKSGRTHLMDATPVTLGQEFGGYAAQVRYGVERLEAVLPRLAELPLGGTAVGTGINTPEGFGGRVTAEIARVTGLPLTEARDHFEAQGARDGLVEASGALRTVAVGLNKIANDLRWMGSGPRAGLAEIALPDLQPGSSIMPGKVNPVIPEAVTQVAAQVIGNDAAVAFGGAAGSFELNVMLPMLARNVLESVALLASVSRLLADRCVDGIEANVGRLREYAESSPSIVTPLNRYIGYEEAAKVAKQALAERRTIREVVLERGYVEDGKLTVEQLDEALDVLRMTNASRG</sequence>